<comment type="caution">
    <text evidence="3">The sequence shown here is derived from an EMBL/GenBank/DDBJ whole genome shotgun (WGS) entry which is preliminary data.</text>
</comment>
<keyword evidence="2" id="KW-0812">Transmembrane</keyword>
<feature type="transmembrane region" description="Helical" evidence="2">
    <location>
        <begin position="211"/>
        <end position="232"/>
    </location>
</feature>
<proteinExistence type="predicted"/>
<evidence type="ECO:0000313" key="3">
    <source>
        <dbReference type="EMBL" id="KAJ1918941.1"/>
    </source>
</evidence>
<dbReference type="AlphaFoldDB" id="A0A9W7ZYQ0"/>
<feature type="compositionally biased region" description="Low complexity" evidence="1">
    <location>
        <begin position="98"/>
        <end position="113"/>
    </location>
</feature>
<dbReference type="EMBL" id="JANBPU010000035">
    <property type="protein sequence ID" value="KAJ1918941.1"/>
    <property type="molecule type" value="Genomic_DNA"/>
</dbReference>
<dbReference type="OrthoDB" id="10660244at2759"/>
<name>A0A9W7ZYQ0_9FUNG</name>
<feature type="region of interest" description="Disordered" evidence="1">
    <location>
        <begin position="30"/>
        <end position="156"/>
    </location>
</feature>
<accession>A0A9W7ZYQ0</accession>
<feature type="transmembrane region" description="Helical" evidence="2">
    <location>
        <begin position="170"/>
        <end position="190"/>
    </location>
</feature>
<evidence type="ECO:0000313" key="4">
    <source>
        <dbReference type="Proteomes" id="UP001150538"/>
    </source>
</evidence>
<keyword evidence="4" id="KW-1185">Reference proteome</keyword>
<dbReference type="Proteomes" id="UP001150538">
    <property type="component" value="Unassembled WGS sequence"/>
</dbReference>
<sequence>MNSNHHHHQQQPDTLPLALAAKYVQDTESYNASDSSAGGAHGGNYRPGSYQNQANYLNYGPGTGDSKESYDNNDYDINGSRPLIDNDEDHNRGITVPNSYNNNNGSSNNNNNSDGGGRIDYLNQSLLDEKRRPSPTGASYSGHNNNGNNNGAGSNISNSGQQSYEFETKIPVGAVLFVFGFLFMPLWWIGTVFPRNSRRDVDLVWRKYNSLMAFASILLLGLIIALAAWHAAHN</sequence>
<feature type="compositionally biased region" description="Low complexity" evidence="1">
    <location>
        <begin position="137"/>
        <end position="156"/>
    </location>
</feature>
<evidence type="ECO:0000256" key="1">
    <source>
        <dbReference type="SAM" id="MobiDB-lite"/>
    </source>
</evidence>
<evidence type="ECO:0000256" key="2">
    <source>
        <dbReference type="SAM" id="Phobius"/>
    </source>
</evidence>
<keyword evidence="2" id="KW-0472">Membrane</keyword>
<organism evidence="3 4">
    <name type="scientific">Mycoemilia scoparia</name>
    <dbReference type="NCBI Taxonomy" id="417184"/>
    <lineage>
        <taxon>Eukaryota</taxon>
        <taxon>Fungi</taxon>
        <taxon>Fungi incertae sedis</taxon>
        <taxon>Zoopagomycota</taxon>
        <taxon>Kickxellomycotina</taxon>
        <taxon>Kickxellomycetes</taxon>
        <taxon>Kickxellales</taxon>
        <taxon>Kickxellaceae</taxon>
        <taxon>Mycoemilia</taxon>
    </lineage>
</organism>
<keyword evidence="2" id="KW-1133">Transmembrane helix</keyword>
<reference evidence="3" key="1">
    <citation type="submission" date="2022-07" db="EMBL/GenBank/DDBJ databases">
        <title>Phylogenomic reconstructions and comparative analyses of Kickxellomycotina fungi.</title>
        <authorList>
            <person name="Reynolds N.K."/>
            <person name="Stajich J.E."/>
            <person name="Barry K."/>
            <person name="Grigoriev I.V."/>
            <person name="Crous P."/>
            <person name="Smith M.E."/>
        </authorList>
    </citation>
    <scope>NUCLEOTIDE SEQUENCE</scope>
    <source>
        <strain evidence="3">NBRC 100468</strain>
    </source>
</reference>
<protein>
    <submittedName>
        <fullName evidence="3">Uncharacterized protein</fullName>
    </submittedName>
</protein>
<gene>
    <name evidence="3" type="ORF">H4219_002297</name>
</gene>